<dbReference type="GO" id="GO:0008783">
    <property type="term" value="F:agmatinase activity"/>
    <property type="evidence" value="ECO:0007669"/>
    <property type="project" value="TreeGrafter"/>
</dbReference>
<comment type="caution">
    <text evidence="6">The sequence shown here is derived from an EMBL/GenBank/DDBJ whole genome shotgun (WGS) entry which is preliminary data.</text>
</comment>
<keyword evidence="3 4" id="KW-0378">Hydrolase</keyword>
<evidence type="ECO:0000256" key="3">
    <source>
        <dbReference type="ARBA" id="ARBA00022801"/>
    </source>
</evidence>
<dbReference type="AlphaFoldDB" id="A0A6A7Y3W9"/>
<dbReference type="RefSeq" id="WP_153480438.1">
    <property type="nucleotide sequence ID" value="NZ_VWNA01000001.1"/>
</dbReference>
<evidence type="ECO:0000256" key="4">
    <source>
        <dbReference type="RuleBase" id="RU003684"/>
    </source>
</evidence>
<gene>
    <name evidence="6" type="ORF">F0357_09820</name>
</gene>
<accession>A0A6A7Y3W9</accession>
<dbReference type="PANTHER" id="PTHR11358">
    <property type="entry name" value="ARGINASE/AGMATINASE"/>
    <property type="match status" value="1"/>
</dbReference>
<dbReference type="InterPro" id="IPR006035">
    <property type="entry name" value="Ureohydrolase"/>
</dbReference>
<evidence type="ECO:0000313" key="6">
    <source>
        <dbReference type="EMBL" id="MQT12938.1"/>
    </source>
</evidence>
<dbReference type="PANTHER" id="PTHR11358:SF26">
    <property type="entry name" value="GUANIDINO ACID HYDROLASE, MITOCHONDRIAL"/>
    <property type="match status" value="1"/>
</dbReference>
<dbReference type="InterPro" id="IPR020855">
    <property type="entry name" value="Ureohydrolase_Mn_BS"/>
</dbReference>
<evidence type="ECO:0000256" key="1">
    <source>
        <dbReference type="ARBA" id="ARBA00009227"/>
    </source>
</evidence>
<keyword evidence="2" id="KW-0479">Metal-binding</keyword>
<comment type="similarity">
    <text evidence="1">Belongs to the arginase family. Agmatinase subfamily.</text>
</comment>
<feature type="region of interest" description="Disordered" evidence="5">
    <location>
        <begin position="35"/>
        <end position="56"/>
    </location>
</feature>
<dbReference type="Proteomes" id="UP000332515">
    <property type="component" value="Unassembled WGS sequence"/>
</dbReference>
<dbReference type="GO" id="GO:0046872">
    <property type="term" value="F:metal ion binding"/>
    <property type="evidence" value="ECO:0007669"/>
    <property type="project" value="UniProtKB-KW"/>
</dbReference>
<proteinExistence type="inferred from homology"/>
<dbReference type="Pfam" id="PF00491">
    <property type="entry name" value="Arginase"/>
    <property type="match status" value="1"/>
</dbReference>
<dbReference type="SUPFAM" id="SSF52768">
    <property type="entry name" value="Arginase/deacetylase"/>
    <property type="match status" value="1"/>
</dbReference>
<organism evidence="6 7">
    <name type="scientific">Segnochrobactrum spirostomi</name>
    <dbReference type="NCBI Taxonomy" id="2608987"/>
    <lineage>
        <taxon>Bacteria</taxon>
        <taxon>Pseudomonadati</taxon>
        <taxon>Pseudomonadota</taxon>
        <taxon>Alphaproteobacteria</taxon>
        <taxon>Hyphomicrobiales</taxon>
        <taxon>Segnochrobactraceae</taxon>
        <taxon>Segnochrobactrum</taxon>
    </lineage>
</organism>
<protein>
    <submittedName>
        <fullName evidence="6">Arginase</fullName>
    </submittedName>
</protein>
<reference evidence="6 7" key="1">
    <citation type="submission" date="2019-09" db="EMBL/GenBank/DDBJ databases">
        <title>Segnochrobactrum spirostomi gen. nov., sp. nov., isolated from the ciliate Spirostomum cf. yagiui and description of a novel family, Segnochrobactraceae fam. nov. within the order Rhizobiales of the class Alphaproteobacteria.</title>
        <authorList>
            <person name="Akter S."/>
            <person name="Shazib S.U.A."/>
            <person name="Shin M.K."/>
        </authorList>
    </citation>
    <scope>NUCLEOTIDE SEQUENCE [LARGE SCALE GENOMIC DNA]</scope>
    <source>
        <strain evidence="6 7">Sp-1</strain>
    </source>
</reference>
<dbReference type="PROSITE" id="PS51409">
    <property type="entry name" value="ARGINASE_2"/>
    <property type="match status" value="1"/>
</dbReference>
<dbReference type="PROSITE" id="PS01053">
    <property type="entry name" value="ARGINASE_1"/>
    <property type="match status" value="1"/>
</dbReference>
<sequence>MPLVAPARPFIDWTVDTDPARWTPVPAAILGVTASEPYSGEPQPNDQASGPDAIRGQSHQFWDGADHWDFHLGGPLRAVLPNGGRDGGNLVLGDDGFRPYFDTCVATLARQFRTATLSVILGGDHGVTIPAVHALEAVGRPVHVVQIDAHLDWRDEVRGARLGYSSPMRRASELPWISGMTQIGLRGTGSARAGEVEAATRWGAQLFTADAVHEHGLGPVLATLEGKGPFYLTVDLDGFDPSVIPGVAGPAPGGLRLEQVVPILKTLARSGPLVGLDIVELAPSFDLANRISAITAGRLALIAIGAALSAS</sequence>
<dbReference type="EMBL" id="VWNA01000001">
    <property type="protein sequence ID" value="MQT12938.1"/>
    <property type="molecule type" value="Genomic_DNA"/>
</dbReference>
<evidence type="ECO:0000313" key="7">
    <source>
        <dbReference type="Proteomes" id="UP000332515"/>
    </source>
</evidence>
<evidence type="ECO:0000256" key="5">
    <source>
        <dbReference type="SAM" id="MobiDB-lite"/>
    </source>
</evidence>
<name>A0A6A7Y3W9_9HYPH</name>
<dbReference type="Gene3D" id="3.40.800.10">
    <property type="entry name" value="Ureohydrolase domain"/>
    <property type="match status" value="1"/>
</dbReference>
<dbReference type="GO" id="GO:0033389">
    <property type="term" value="P:putrescine biosynthetic process from arginine, via agmatine"/>
    <property type="evidence" value="ECO:0007669"/>
    <property type="project" value="TreeGrafter"/>
</dbReference>
<dbReference type="InterPro" id="IPR023696">
    <property type="entry name" value="Ureohydrolase_dom_sf"/>
</dbReference>
<keyword evidence="7" id="KW-1185">Reference proteome</keyword>
<evidence type="ECO:0000256" key="2">
    <source>
        <dbReference type="ARBA" id="ARBA00022723"/>
    </source>
</evidence>